<organism evidence="10 11">
    <name type="scientific">Ulvibacter litoralis</name>
    <dbReference type="NCBI Taxonomy" id="227084"/>
    <lineage>
        <taxon>Bacteria</taxon>
        <taxon>Pseudomonadati</taxon>
        <taxon>Bacteroidota</taxon>
        <taxon>Flavobacteriia</taxon>
        <taxon>Flavobacteriales</taxon>
        <taxon>Flavobacteriaceae</taxon>
        <taxon>Ulvibacter</taxon>
    </lineage>
</organism>
<evidence type="ECO:0000256" key="2">
    <source>
        <dbReference type="ARBA" id="ARBA00022475"/>
    </source>
</evidence>
<dbReference type="Pfam" id="PF00005">
    <property type="entry name" value="ABC_tran"/>
    <property type="match status" value="1"/>
</dbReference>
<keyword evidence="3" id="KW-0410">Iron transport</keyword>
<sequence length="241" mass="27092">MKPILNIQDVSKSFGKEQILSHIDLTLEQNTVLSLVGSSGSGKTTLLKIIAGLETQDSGTIYLHGEEVSNMKPQHRNSIYLYQEALLFPHLNVFENIAFGLRLRKTPEALLKQKVTEMVSFLGMETHATKMSHQLSGGQRQRVSFGRAMIIEPSLLLLDEPFGALDSVTREKMQVLFKDLAKQMQISAVFVTHDLKEAIVMGDSIGKITKGELTQFSDLKSFYNDKDSGIKKEVEFWKQFN</sequence>
<dbReference type="InterPro" id="IPR027417">
    <property type="entry name" value="P-loop_NTPase"/>
</dbReference>
<keyword evidence="2" id="KW-1003">Cell membrane</keyword>
<dbReference type="FunFam" id="3.40.50.300:FF:000425">
    <property type="entry name" value="Probable ABC transporter, ATP-binding subunit"/>
    <property type="match status" value="1"/>
</dbReference>
<evidence type="ECO:0000313" key="11">
    <source>
        <dbReference type="Proteomes" id="UP000199321"/>
    </source>
</evidence>
<dbReference type="RefSeq" id="WP_093139743.1">
    <property type="nucleotide sequence ID" value="NZ_BMWO01000001.1"/>
</dbReference>
<evidence type="ECO:0000256" key="6">
    <source>
        <dbReference type="ARBA" id="ARBA00023004"/>
    </source>
</evidence>
<evidence type="ECO:0000256" key="4">
    <source>
        <dbReference type="ARBA" id="ARBA00022741"/>
    </source>
</evidence>
<dbReference type="AlphaFoldDB" id="A0A1G7CH32"/>
<dbReference type="Proteomes" id="UP000199321">
    <property type="component" value="Unassembled WGS sequence"/>
</dbReference>
<keyword evidence="5 10" id="KW-0067">ATP-binding</keyword>
<proteinExistence type="predicted"/>
<dbReference type="GO" id="GO:0016887">
    <property type="term" value="F:ATP hydrolysis activity"/>
    <property type="evidence" value="ECO:0007669"/>
    <property type="project" value="InterPro"/>
</dbReference>
<evidence type="ECO:0000256" key="8">
    <source>
        <dbReference type="ARBA" id="ARBA00023136"/>
    </source>
</evidence>
<dbReference type="InterPro" id="IPR015853">
    <property type="entry name" value="ABC_transpr_FbpC"/>
</dbReference>
<keyword evidence="6" id="KW-0408">Iron</keyword>
<dbReference type="STRING" id="227084.SAMN05421855_101374"/>
<dbReference type="Gene3D" id="3.40.50.300">
    <property type="entry name" value="P-loop containing nucleotide triphosphate hydrolases"/>
    <property type="match status" value="1"/>
</dbReference>
<dbReference type="SMART" id="SM00382">
    <property type="entry name" value="AAA"/>
    <property type="match status" value="1"/>
</dbReference>
<name>A0A1G7CH32_9FLAO</name>
<dbReference type="PANTHER" id="PTHR42781">
    <property type="entry name" value="SPERMIDINE/PUTRESCINE IMPORT ATP-BINDING PROTEIN POTA"/>
    <property type="match status" value="1"/>
</dbReference>
<keyword evidence="1" id="KW-0813">Transport</keyword>
<evidence type="ECO:0000256" key="7">
    <source>
        <dbReference type="ARBA" id="ARBA00023065"/>
    </source>
</evidence>
<dbReference type="SUPFAM" id="SSF52540">
    <property type="entry name" value="P-loop containing nucleoside triphosphate hydrolases"/>
    <property type="match status" value="1"/>
</dbReference>
<accession>A0A1G7CH32</accession>
<dbReference type="GO" id="GO:0016020">
    <property type="term" value="C:membrane"/>
    <property type="evidence" value="ECO:0007669"/>
    <property type="project" value="InterPro"/>
</dbReference>
<dbReference type="PANTHER" id="PTHR42781:SF4">
    <property type="entry name" value="SPERMIDINE_PUTRESCINE IMPORT ATP-BINDING PROTEIN POTA"/>
    <property type="match status" value="1"/>
</dbReference>
<dbReference type="InterPro" id="IPR003593">
    <property type="entry name" value="AAA+_ATPase"/>
</dbReference>
<dbReference type="GO" id="GO:0015408">
    <property type="term" value="F:ABC-type ferric iron transporter activity"/>
    <property type="evidence" value="ECO:0007669"/>
    <property type="project" value="InterPro"/>
</dbReference>
<reference evidence="10 11" key="1">
    <citation type="submission" date="2016-10" db="EMBL/GenBank/DDBJ databases">
        <authorList>
            <person name="de Groot N.N."/>
        </authorList>
    </citation>
    <scope>NUCLEOTIDE SEQUENCE [LARGE SCALE GENOMIC DNA]</scope>
    <source>
        <strain evidence="10 11">DSM 16195</strain>
    </source>
</reference>
<evidence type="ECO:0000313" key="10">
    <source>
        <dbReference type="EMBL" id="SDE38704.1"/>
    </source>
</evidence>
<feature type="domain" description="ABC transporter" evidence="9">
    <location>
        <begin position="5"/>
        <end position="235"/>
    </location>
</feature>
<dbReference type="CDD" id="cd03259">
    <property type="entry name" value="ABC_Carb_Solutes_like"/>
    <property type="match status" value="1"/>
</dbReference>
<evidence type="ECO:0000259" key="9">
    <source>
        <dbReference type="PROSITE" id="PS50893"/>
    </source>
</evidence>
<dbReference type="OrthoDB" id="9782239at2"/>
<dbReference type="GO" id="GO:0005524">
    <property type="term" value="F:ATP binding"/>
    <property type="evidence" value="ECO:0007669"/>
    <property type="project" value="UniProtKB-KW"/>
</dbReference>
<dbReference type="InterPro" id="IPR017871">
    <property type="entry name" value="ABC_transporter-like_CS"/>
</dbReference>
<keyword evidence="7" id="KW-0406">Ion transport</keyword>
<evidence type="ECO:0000256" key="1">
    <source>
        <dbReference type="ARBA" id="ARBA00022448"/>
    </source>
</evidence>
<dbReference type="EMBL" id="FNBA01000001">
    <property type="protein sequence ID" value="SDE38704.1"/>
    <property type="molecule type" value="Genomic_DNA"/>
</dbReference>
<dbReference type="InterPro" id="IPR050093">
    <property type="entry name" value="ABC_SmlMolc_Importer"/>
</dbReference>
<dbReference type="PROSITE" id="PS50893">
    <property type="entry name" value="ABC_TRANSPORTER_2"/>
    <property type="match status" value="1"/>
</dbReference>
<evidence type="ECO:0000256" key="3">
    <source>
        <dbReference type="ARBA" id="ARBA00022496"/>
    </source>
</evidence>
<evidence type="ECO:0000256" key="5">
    <source>
        <dbReference type="ARBA" id="ARBA00022840"/>
    </source>
</evidence>
<dbReference type="InterPro" id="IPR003439">
    <property type="entry name" value="ABC_transporter-like_ATP-bd"/>
</dbReference>
<gene>
    <name evidence="10" type="ORF">SAMN05421855_101374</name>
</gene>
<keyword evidence="8" id="KW-0472">Membrane</keyword>
<keyword evidence="11" id="KW-1185">Reference proteome</keyword>
<dbReference type="GO" id="GO:0015697">
    <property type="term" value="P:quaternary ammonium group transport"/>
    <property type="evidence" value="ECO:0007669"/>
    <property type="project" value="UniProtKB-ARBA"/>
</dbReference>
<keyword evidence="4" id="KW-0547">Nucleotide-binding</keyword>
<dbReference type="PROSITE" id="PS00211">
    <property type="entry name" value="ABC_TRANSPORTER_1"/>
    <property type="match status" value="1"/>
</dbReference>
<protein>
    <submittedName>
        <fullName evidence="10">Putrescine transport system ATP-binding protein</fullName>
    </submittedName>
</protein>